<feature type="region of interest" description="Disordered" evidence="1">
    <location>
        <begin position="1"/>
        <end position="44"/>
    </location>
</feature>
<evidence type="ECO:0000313" key="3">
    <source>
        <dbReference type="EMBL" id="GAA3592889.1"/>
    </source>
</evidence>
<comment type="caution">
    <text evidence="3">The sequence shown here is derived from an EMBL/GenBank/DDBJ whole genome shotgun (WGS) entry which is preliminary data.</text>
</comment>
<name>A0ABP6YYK3_9ACTN</name>
<evidence type="ECO:0000259" key="2">
    <source>
        <dbReference type="SMART" id="SM00458"/>
    </source>
</evidence>
<dbReference type="Proteomes" id="UP001500707">
    <property type="component" value="Unassembled WGS sequence"/>
</dbReference>
<accession>A0ABP6YYK3</accession>
<organism evidence="3 4">
    <name type="scientific">Streptomyces osmaniensis</name>
    <dbReference type="NCBI Taxonomy" id="593134"/>
    <lineage>
        <taxon>Bacteria</taxon>
        <taxon>Bacillati</taxon>
        <taxon>Actinomycetota</taxon>
        <taxon>Actinomycetes</taxon>
        <taxon>Kitasatosporales</taxon>
        <taxon>Streptomycetaceae</taxon>
        <taxon>Streptomyces</taxon>
    </lineage>
</organism>
<protein>
    <recommendedName>
        <fullName evidence="2">Ricin B lectin domain-containing protein</fullName>
    </recommendedName>
</protein>
<feature type="compositionally biased region" description="Low complexity" evidence="1">
    <location>
        <begin position="31"/>
        <end position="43"/>
    </location>
</feature>
<gene>
    <name evidence="3" type="ORF">GCM10022295_88040</name>
</gene>
<sequence>MPDGSATAKSASPSSNTPSDDVPSGRGTTEPAGEAADAGTSAPAPAPGVNVFSHASQRCVDVVGGKAVAGAGLMVQDCSESASQHWAFSDGAMRALGMYVQLTGGSTDDGAGLELAACNGGQAQRFALNTSYDLVHTPTGGCTDVRDNQTANGTRLQLWPCSGGVNQKWSTS</sequence>
<feature type="domain" description="Ricin B lectin" evidence="2">
    <location>
        <begin position="46"/>
        <end position="172"/>
    </location>
</feature>
<reference evidence="4" key="1">
    <citation type="journal article" date="2019" name="Int. J. Syst. Evol. Microbiol.">
        <title>The Global Catalogue of Microorganisms (GCM) 10K type strain sequencing project: providing services to taxonomists for standard genome sequencing and annotation.</title>
        <authorList>
            <consortium name="The Broad Institute Genomics Platform"/>
            <consortium name="The Broad Institute Genome Sequencing Center for Infectious Disease"/>
            <person name="Wu L."/>
            <person name="Ma J."/>
        </authorList>
    </citation>
    <scope>NUCLEOTIDE SEQUENCE [LARGE SCALE GENOMIC DNA]</scope>
    <source>
        <strain evidence="4">JCM 17656</strain>
    </source>
</reference>
<keyword evidence="4" id="KW-1185">Reference proteome</keyword>
<dbReference type="InterPro" id="IPR000772">
    <property type="entry name" value="Ricin_B_lectin"/>
</dbReference>
<evidence type="ECO:0000313" key="4">
    <source>
        <dbReference type="Proteomes" id="UP001500707"/>
    </source>
</evidence>
<dbReference type="EMBL" id="BAABCE010000030">
    <property type="protein sequence ID" value="GAA3592889.1"/>
    <property type="molecule type" value="Genomic_DNA"/>
</dbReference>
<feature type="compositionally biased region" description="Polar residues" evidence="1">
    <location>
        <begin position="7"/>
        <end position="19"/>
    </location>
</feature>
<dbReference type="Pfam" id="PF00652">
    <property type="entry name" value="Ricin_B_lectin"/>
    <property type="match status" value="1"/>
</dbReference>
<dbReference type="SMART" id="SM00458">
    <property type="entry name" value="RICIN"/>
    <property type="match status" value="1"/>
</dbReference>
<proteinExistence type="predicted"/>
<dbReference type="PROSITE" id="PS50231">
    <property type="entry name" value="RICIN_B_LECTIN"/>
    <property type="match status" value="1"/>
</dbReference>
<evidence type="ECO:0000256" key="1">
    <source>
        <dbReference type="SAM" id="MobiDB-lite"/>
    </source>
</evidence>